<gene>
    <name evidence="2" type="ORF">CROQUDRAFT_686638</name>
</gene>
<feature type="region of interest" description="Disordered" evidence="1">
    <location>
        <begin position="79"/>
        <end position="103"/>
    </location>
</feature>
<reference evidence="2" key="1">
    <citation type="submission" date="2013-11" db="EMBL/GenBank/DDBJ databases">
        <title>Genome sequence of the fusiform rust pathogen reveals effectors for host alternation and coevolution with pine.</title>
        <authorList>
            <consortium name="DOE Joint Genome Institute"/>
            <person name="Smith K."/>
            <person name="Pendleton A."/>
            <person name="Kubisiak T."/>
            <person name="Anderson C."/>
            <person name="Salamov A."/>
            <person name="Aerts A."/>
            <person name="Riley R."/>
            <person name="Clum A."/>
            <person name="Lindquist E."/>
            <person name="Ence D."/>
            <person name="Campbell M."/>
            <person name="Kronenberg Z."/>
            <person name="Feau N."/>
            <person name="Dhillon B."/>
            <person name="Hamelin R."/>
            <person name="Burleigh J."/>
            <person name="Smith J."/>
            <person name="Yandell M."/>
            <person name="Nelson C."/>
            <person name="Grigoriev I."/>
            <person name="Davis J."/>
        </authorList>
    </citation>
    <scope>NUCLEOTIDE SEQUENCE</scope>
    <source>
        <strain evidence="2">G11</strain>
    </source>
</reference>
<organism evidence="2 3">
    <name type="scientific">Cronartium quercuum f. sp. fusiforme G11</name>
    <dbReference type="NCBI Taxonomy" id="708437"/>
    <lineage>
        <taxon>Eukaryota</taxon>
        <taxon>Fungi</taxon>
        <taxon>Dikarya</taxon>
        <taxon>Basidiomycota</taxon>
        <taxon>Pucciniomycotina</taxon>
        <taxon>Pucciniomycetes</taxon>
        <taxon>Pucciniales</taxon>
        <taxon>Coleosporiaceae</taxon>
        <taxon>Cronartium</taxon>
    </lineage>
</organism>
<evidence type="ECO:0000313" key="3">
    <source>
        <dbReference type="Proteomes" id="UP000886653"/>
    </source>
</evidence>
<comment type="caution">
    <text evidence="2">The sequence shown here is derived from an EMBL/GenBank/DDBJ whole genome shotgun (WGS) entry which is preliminary data.</text>
</comment>
<feature type="compositionally biased region" description="Polar residues" evidence="1">
    <location>
        <begin position="81"/>
        <end position="102"/>
    </location>
</feature>
<proteinExistence type="predicted"/>
<keyword evidence="3" id="KW-1185">Reference proteome</keyword>
<dbReference type="EMBL" id="MU167226">
    <property type="protein sequence ID" value="KAG0149645.1"/>
    <property type="molecule type" value="Genomic_DNA"/>
</dbReference>
<sequence length="115" mass="12638">MGKISQPPKLGINLDMVICICPKCHRVKHEDKDSVLVPGAWVHSGTQRKHITKLTAQPKDSSMMMMLAEDFQKMACLEAPHTSNTPSNADMDTPSDSQDTVGSSDVSFVDFVCNF</sequence>
<accession>A0A9P6NUC5</accession>
<evidence type="ECO:0000313" key="2">
    <source>
        <dbReference type="EMBL" id="KAG0149645.1"/>
    </source>
</evidence>
<dbReference type="Proteomes" id="UP000886653">
    <property type="component" value="Unassembled WGS sequence"/>
</dbReference>
<evidence type="ECO:0000256" key="1">
    <source>
        <dbReference type="SAM" id="MobiDB-lite"/>
    </source>
</evidence>
<name>A0A9P6NUC5_9BASI</name>
<protein>
    <submittedName>
        <fullName evidence="2">Uncharacterized protein</fullName>
    </submittedName>
</protein>
<dbReference type="AlphaFoldDB" id="A0A9P6NUC5"/>